<name>K1SLM3_9ZZZZ</name>
<protein>
    <submittedName>
        <fullName evidence="2">Protein containing DUF296</fullName>
    </submittedName>
</protein>
<organism evidence="2">
    <name type="scientific">human gut metagenome</name>
    <dbReference type="NCBI Taxonomy" id="408170"/>
    <lineage>
        <taxon>unclassified sequences</taxon>
        <taxon>metagenomes</taxon>
        <taxon>organismal metagenomes</taxon>
    </lineage>
</organism>
<dbReference type="PANTHER" id="PTHR34988">
    <property type="entry name" value="PROTEIN, PUTATIVE-RELATED"/>
    <property type="match status" value="1"/>
</dbReference>
<dbReference type="PIRSF" id="PIRSF016702">
    <property type="entry name" value="DNA_bp_PD1"/>
    <property type="match status" value="1"/>
</dbReference>
<dbReference type="AlphaFoldDB" id="K1SLM3"/>
<dbReference type="InterPro" id="IPR005175">
    <property type="entry name" value="PPC_dom"/>
</dbReference>
<dbReference type="Gene3D" id="3.30.1330.80">
    <property type="entry name" value="Hypothetical protein, similar to alpha- acetolactate decarboxylase, domain 2"/>
    <property type="match status" value="1"/>
</dbReference>
<evidence type="ECO:0000259" key="1">
    <source>
        <dbReference type="PROSITE" id="PS51742"/>
    </source>
</evidence>
<dbReference type="EMBL" id="AJWY01013033">
    <property type="protein sequence ID" value="EKC48241.1"/>
    <property type="molecule type" value="Genomic_DNA"/>
</dbReference>
<accession>K1SLM3</accession>
<dbReference type="PANTHER" id="PTHR34988:SF1">
    <property type="entry name" value="DNA-BINDING PROTEIN"/>
    <property type="match status" value="1"/>
</dbReference>
<comment type="caution">
    <text evidence="2">The sequence shown here is derived from an EMBL/GenBank/DDBJ whole genome shotgun (WGS) entry which is preliminary data.</text>
</comment>
<dbReference type="SUPFAM" id="SSF117856">
    <property type="entry name" value="AF0104/ALDC/Ptd012-like"/>
    <property type="match status" value="1"/>
</dbReference>
<dbReference type="CDD" id="cd11378">
    <property type="entry name" value="DUF296"/>
    <property type="match status" value="1"/>
</dbReference>
<gene>
    <name evidence="2" type="ORF">LEA_18972</name>
</gene>
<dbReference type="InterPro" id="IPR025707">
    <property type="entry name" value="DNA_bp_PD1"/>
</dbReference>
<dbReference type="Pfam" id="PF03479">
    <property type="entry name" value="PCC"/>
    <property type="match status" value="1"/>
</dbReference>
<evidence type="ECO:0000313" key="2">
    <source>
        <dbReference type="EMBL" id="EKC48241.1"/>
    </source>
</evidence>
<sequence>MDYRKFGDTVVARFDRGEEFTSSLQELCEKENIKLASVSAIGALNAFTAGVYMVDEKRYVKNEFKGCFEIVSLTGTVNTKGGKYYSHLHISAGDESGRVFGGHLNEAHISATAEVVIRMINGEVDRFYDDATGLNLFKF</sequence>
<reference evidence="2" key="1">
    <citation type="journal article" date="2013" name="Environ. Microbiol.">
        <title>Microbiota from the distal guts of lean and obese adolescents exhibit partial functional redundancy besides clear differences in community structure.</title>
        <authorList>
            <person name="Ferrer M."/>
            <person name="Ruiz A."/>
            <person name="Lanza F."/>
            <person name="Haange S.B."/>
            <person name="Oberbach A."/>
            <person name="Till H."/>
            <person name="Bargiela R."/>
            <person name="Campoy C."/>
            <person name="Segura M.T."/>
            <person name="Richter M."/>
            <person name="von Bergen M."/>
            <person name="Seifert J."/>
            <person name="Suarez A."/>
        </authorList>
    </citation>
    <scope>NUCLEOTIDE SEQUENCE</scope>
</reference>
<feature type="domain" description="PPC" evidence="1">
    <location>
        <begin position="4"/>
        <end position="139"/>
    </location>
</feature>
<proteinExistence type="predicted"/>
<dbReference type="PROSITE" id="PS51742">
    <property type="entry name" value="PPC"/>
    <property type="match status" value="1"/>
</dbReference>